<proteinExistence type="inferred from homology"/>
<dbReference type="InterPro" id="IPR001279">
    <property type="entry name" value="Metallo-B-lactamas"/>
</dbReference>
<sequence>MTCPNPSSATQPGTGATPVAIADGVHWIGALDPMLRRFDLILRTANGTTYNAYAVRGSSGVAVVDTVKAEFADTFFARLEQVARYEEIRVIVLNHLEPDHSGALPELMRRAPQAKLVISTRAPAMLKALLKADGQEIRYETVDTGDEIDLGDRRLRFLHTPYLHWPDTQCTYLLEQQVLFSGDVFGCHHCDPRLFNDRVGDFRFAFEYYYAHIMRPFKTHVREALALIEPLPLAVIAPTHGPILRERPRRYVARYRALSGADASLEPVPADAEPLRTLLVFYLSAYGSTARMAEAIAAGAEAVPGIRVSLYDLEGGETGPFVDLIEAADAIALGSPTINGDAVKPLWDLLSSLTVVSLRGKVGAAFGSYGWSGEAVGMIEDRLRGLKLRVPVAGLRLKLIPTDGELDDCRDFGRALAQAVTGAGAAGSEAGDTAAKPVIDFADLA</sequence>
<dbReference type="InterPro" id="IPR001226">
    <property type="entry name" value="Flavodoxin_CS"/>
</dbReference>
<dbReference type="InterPro" id="IPR029039">
    <property type="entry name" value="Flavoprotein-like_sf"/>
</dbReference>
<evidence type="ECO:0000259" key="5">
    <source>
        <dbReference type="PROSITE" id="PS50902"/>
    </source>
</evidence>
<dbReference type="SUPFAM" id="SSF56281">
    <property type="entry name" value="Metallo-hydrolase/oxidoreductase"/>
    <property type="match status" value="1"/>
</dbReference>
<comment type="cofactor">
    <cofactor evidence="1">
        <name>FMN</name>
        <dbReference type="ChEBI" id="CHEBI:58210"/>
    </cofactor>
</comment>
<comment type="similarity">
    <text evidence="2">In the N-terminal section; belongs to the zinc metallo-hydrolase group 3 family.</text>
</comment>
<evidence type="ECO:0000313" key="7">
    <source>
        <dbReference type="Proteomes" id="UP000748752"/>
    </source>
</evidence>
<dbReference type="SMART" id="SM00849">
    <property type="entry name" value="Lactamase_B"/>
    <property type="match status" value="1"/>
</dbReference>
<accession>A0ABS1CMT8</accession>
<dbReference type="InterPro" id="IPR036866">
    <property type="entry name" value="RibonucZ/Hydroxyglut_hydro"/>
</dbReference>
<name>A0ABS1CMT8_9GAMM</name>
<dbReference type="RefSeq" id="WP_200240608.1">
    <property type="nucleotide sequence ID" value="NZ_NRRV01000058.1"/>
</dbReference>
<keyword evidence="7" id="KW-1185">Reference proteome</keyword>
<dbReference type="CDD" id="cd07709">
    <property type="entry name" value="flavodiiron_proteins_MBL-fold"/>
    <property type="match status" value="1"/>
</dbReference>
<organism evidence="6 7">
    <name type="scientific">Thiohalocapsa halophila</name>
    <dbReference type="NCBI Taxonomy" id="69359"/>
    <lineage>
        <taxon>Bacteria</taxon>
        <taxon>Pseudomonadati</taxon>
        <taxon>Pseudomonadota</taxon>
        <taxon>Gammaproteobacteria</taxon>
        <taxon>Chromatiales</taxon>
        <taxon>Chromatiaceae</taxon>
        <taxon>Thiohalocapsa</taxon>
    </lineage>
</organism>
<dbReference type="InterPro" id="IPR045761">
    <property type="entry name" value="ODP_dom"/>
</dbReference>
<dbReference type="Pfam" id="PF19583">
    <property type="entry name" value="ODP"/>
    <property type="match status" value="1"/>
</dbReference>
<dbReference type="Proteomes" id="UP000748752">
    <property type="component" value="Unassembled WGS sequence"/>
</dbReference>
<keyword evidence="4" id="KW-0288">FMN</keyword>
<dbReference type="Gene3D" id="3.60.15.10">
    <property type="entry name" value="Ribonuclease Z/Hydroxyacylglutathione hydrolase-like"/>
    <property type="match status" value="1"/>
</dbReference>
<keyword evidence="3" id="KW-0285">Flavoprotein</keyword>
<reference evidence="6 7" key="1">
    <citation type="journal article" date="2020" name="Microorganisms">
        <title>Osmotic Adaptation and Compatible Solute Biosynthesis of Phototrophic Bacteria as Revealed from Genome Analyses.</title>
        <authorList>
            <person name="Imhoff J.F."/>
            <person name="Rahn T."/>
            <person name="Kunzel S."/>
            <person name="Keller A."/>
            <person name="Neulinger S.C."/>
        </authorList>
    </citation>
    <scope>NUCLEOTIDE SEQUENCE [LARGE SCALE GENOMIC DNA]</scope>
    <source>
        <strain evidence="6 7">DSM 6210</strain>
    </source>
</reference>
<evidence type="ECO:0000256" key="2">
    <source>
        <dbReference type="ARBA" id="ARBA00007121"/>
    </source>
</evidence>
<dbReference type="PANTHER" id="PTHR43717">
    <property type="entry name" value="ANAEROBIC NITRIC OXIDE REDUCTASE FLAVORUBREDOXIN"/>
    <property type="match status" value="1"/>
</dbReference>
<comment type="caution">
    <text evidence="6">The sequence shown here is derived from an EMBL/GenBank/DDBJ whole genome shotgun (WGS) entry which is preliminary data.</text>
</comment>
<feature type="domain" description="Flavodoxin-like" evidence="5">
    <location>
        <begin position="278"/>
        <end position="417"/>
    </location>
</feature>
<evidence type="ECO:0000256" key="4">
    <source>
        <dbReference type="ARBA" id="ARBA00022643"/>
    </source>
</evidence>
<dbReference type="PIRSF" id="PIRSF005243">
    <property type="entry name" value="ROO"/>
    <property type="match status" value="1"/>
</dbReference>
<dbReference type="PANTHER" id="PTHR43717:SF1">
    <property type="entry name" value="ANAEROBIC NITRIC OXIDE REDUCTASE FLAVORUBREDOXIN"/>
    <property type="match status" value="1"/>
</dbReference>
<dbReference type="PROSITE" id="PS50902">
    <property type="entry name" value="FLAVODOXIN_LIKE"/>
    <property type="match status" value="1"/>
</dbReference>
<dbReference type="Gene3D" id="3.40.50.360">
    <property type="match status" value="1"/>
</dbReference>
<dbReference type="InterPro" id="IPR008254">
    <property type="entry name" value="Flavodoxin/NO_synth"/>
</dbReference>
<evidence type="ECO:0000256" key="3">
    <source>
        <dbReference type="ARBA" id="ARBA00022630"/>
    </source>
</evidence>
<dbReference type="Pfam" id="PF00258">
    <property type="entry name" value="Flavodoxin_1"/>
    <property type="match status" value="1"/>
</dbReference>
<dbReference type="PROSITE" id="PS00201">
    <property type="entry name" value="FLAVODOXIN"/>
    <property type="match status" value="1"/>
</dbReference>
<dbReference type="EMBL" id="NRRV01000058">
    <property type="protein sequence ID" value="MBK1632799.1"/>
    <property type="molecule type" value="Genomic_DNA"/>
</dbReference>
<evidence type="ECO:0000313" key="6">
    <source>
        <dbReference type="EMBL" id="MBK1632799.1"/>
    </source>
</evidence>
<dbReference type="InterPro" id="IPR016440">
    <property type="entry name" value="Rubredoxin-O_OxRdtase"/>
</dbReference>
<dbReference type="SUPFAM" id="SSF52218">
    <property type="entry name" value="Flavoproteins"/>
    <property type="match status" value="1"/>
</dbReference>
<evidence type="ECO:0000256" key="1">
    <source>
        <dbReference type="ARBA" id="ARBA00001917"/>
    </source>
</evidence>
<protein>
    <submittedName>
        <fullName evidence="6">MBL fold metallo-hydrolase</fullName>
    </submittedName>
</protein>
<gene>
    <name evidence="6" type="ORF">CKO31_19015</name>
</gene>